<dbReference type="EMBL" id="DWXN01000001">
    <property type="protein sequence ID" value="HJB74052.1"/>
    <property type="molecule type" value="Genomic_DNA"/>
</dbReference>
<feature type="chain" id="PRO_5038887032" evidence="1">
    <location>
        <begin position="29"/>
        <end position="408"/>
    </location>
</feature>
<evidence type="ECO:0000256" key="1">
    <source>
        <dbReference type="SAM" id="SignalP"/>
    </source>
</evidence>
<dbReference type="Proteomes" id="UP000823877">
    <property type="component" value="Unassembled WGS sequence"/>
</dbReference>
<proteinExistence type="predicted"/>
<evidence type="ECO:0000313" key="2">
    <source>
        <dbReference type="EMBL" id="HJB74052.1"/>
    </source>
</evidence>
<reference evidence="2" key="1">
    <citation type="journal article" date="2021" name="PeerJ">
        <title>Extensive microbial diversity within the chicken gut microbiome revealed by metagenomics and culture.</title>
        <authorList>
            <person name="Gilroy R."/>
            <person name="Ravi A."/>
            <person name="Getino M."/>
            <person name="Pursley I."/>
            <person name="Horton D.L."/>
            <person name="Alikhan N.F."/>
            <person name="Baker D."/>
            <person name="Gharbi K."/>
            <person name="Hall N."/>
            <person name="Watson M."/>
            <person name="Adriaenssens E.M."/>
            <person name="Foster-Nyarko E."/>
            <person name="Jarju S."/>
            <person name="Secka A."/>
            <person name="Antonio M."/>
            <person name="Oren A."/>
            <person name="Chaudhuri R.R."/>
            <person name="La Ragione R."/>
            <person name="Hildebrand F."/>
            <person name="Pallen M.J."/>
        </authorList>
    </citation>
    <scope>NUCLEOTIDE SEQUENCE</scope>
    <source>
        <strain evidence="2">CHK188-16595</strain>
    </source>
</reference>
<name>A0A9D2S7Z9_9FIRM</name>
<reference evidence="2" key="2">
    <citation type="submission" date="2021-04" db="EMBL/GenBank/DDBJ databases">
        <authorList>
            <person name="Gilroy R."/>
        </authorList>
    </citation>
    <scope>NUCLEOTIDE SEQUENCE</scope>
    <source>
        <strain evidence="2">CHK188-16595</strain>
    </source>
</reference>
<evidence type="ECO:0000313" key="3">
    <source>
        <dbReference type="Proteomes" id="UP000823877"/>
    </source>
</evidence>
<dbReference type="SUPFAM" id="SSF50494">
    <property type="entry name" value="Trypsin-like serine proteases"/>
    <property type="match status" value="1"/>
</dbReference>
<comment type="caution">
    <text evidence="2">The sequence shown here is derived from an EMBL/GenBank/DDBJ whole genome shotgun (WGS) entry which is preliminary data.</text>
</comment>
<organism evidence="2 3">
    <name type="scientific">Candidatus Eubacterium faecale</name>
    <dbReference type="NCBI Taxonomy" id="2838568"/>
    <lineage>
        <taxon>Bacteria</taxon>
        <taxon>Bacillati</taxon>
        <taxon>Bacillota</taxon>
        <taxon>Clostridia</taxon>
        <taxon>Eubacteriales</taxon>
        <taxon>Eubacteriaceae</taxon>
        <taxon>Eubacterium</taxon>
    </lineage>
</organism>
<sequence length="408" mass="44572">MKNINKFLSVFLAVLLSAIGPTNFSVYAAETSSKLEKQSNEIFLTEEDVFEALSYTFNDQELKKSINSQELSSPSGALIDGFDADSYSEYTNGEYGGMYLNENGVLVLCYVYGSDTLKALQKISNNQLLSKSKKALINSENEVICDYTIKEVKYSEKELLDAYDIINNLAESKDEIKTVDVDVFKNRIIIGVSTASDISLINDELAVVDGMYAFEILDDDFEVKNTATISSTTAINNGKISSSPAGKLYRSSLGQYGVITCGHGWSLGNWVYKGTTKIGYVKYRNYNATNDSSFILLYSGHSYSDTYYDEFDSSIPVVGSTLTLRGYKSGKIYGAKVLSTNSSATCDEIYCTGMIRCDKKVQPGDSGGGAVGKIIDGGRTALIVAINKATSTNNTYLIKGKVICDAYK</sequence>
<accession>A0A9D2S7Z9</accession>
<feature type="signal peptide" evidence="1">
    <location>
        <begin position="1"/>
        <end position="28"/>
    </location>
</feature>
<dbReference type="InterPro" id="IPR009003">
    <property type="entry name" value="Peptidase_S1_PA"/>
</dbReference>
<gene>
    <name evidence="2" type="ORF">IAA37_00040</name>
</gene>
<protein>
    <submittedName>
        <fullName evidence="2">S1 family peptidase</fullName>
    </submittedName>
</protein>
<dbReference type="AlphaFoldDB" id="A0A9D2S7Z9"/>
<keyword evidence="1" id="KW-0732">Signal</keyword>